<feature type="transmembrane region" description="Helical" evidence="5">
    <location>
        <begin position="29"/>
        <end position="51"/>
    </location>
</feature>
<evidence type="ECO:0000256" key="2">
    <source>
        <dbReference type="ARBA" id="ARBA00022692"/>
    </source>
</evidence>
<feature type="transmembrane region" description="Helical" evidence="5">
    <location>
        <begin position="194"/>
        <end position="213"/>
    </location>
</feature>
<evidence type="ECO:0000256" key="1">
    <source>
        <dbReference type="ARBA" id="ARBA00004141"/>
    </source>
</evidence>
<evidence type="ECO:0000313" key="7">
    <source>
        <dbReference type="Proteomes" id="UP000278222"/>
    </source>
</evidence>
<keyword evidence="7" id="KW-1185">Reference proteome</keyword>
<dbReference type="Pfam" id="PF01925">
    <property type="entry name" value="TauE"/>
    <property type="match status" value="1"/>
</dbReference>
<feature type="transmembrane region" description="Helical" evidence="5">
    <location>
        <begin position="225"/>
        <end position="245"/>
    </location>
</feature>
<comment type="caution">
    <text evidence="6">The sequence shown here is derived from an EMBL/GenBank/DDBJ whole genome shotgun (WGS) entry which is preliminary data.</text>
</comment>
<comment type="subcellular location">
    <subcellularLocation>
        <location evidence="5">Cell membrane</location>
        <topology evidence="5">Multi-pass membrane protein</topology>
    </subcellularLocation>
    <subcellularLocation>
        <location evidence="1">Membrane</location>
        <topology evidence="1">Multi-pass membrane protein</topology>
    </subcellularLocation>
</comment>
<evidence type="ECO:0000256" key="3">
    <source>
        <dbReference type="ARBA" id="ARBA00022989"/>
    </source>
</evidence>
<evidence type="ECO:0000256" key="4">
    <source>
        <dbReference type="ARBA" id="ARBA00023136"/>
    </source>
</evidence>
<gene>
    <name evidence="6" type="ORF">EDC65_2881</name>
</gene>
<keyword evidence="3 5" id="KW-1133">Transmembrane helix</keyword>
<comment type="similarity">
    <text evidence="5">Belongs to the 4-toluene sulfonate uptake permease (TSUP) (TC 2.A.102) family.</text>
</comment>
<proteinExistence type="inferred from homology"/>
<organism evidence="6 7">
    <name type="scientific">Stella humosa</name>
    <dbReference type="NCBI Taxonomy" id="94"/>
    <lineage>
        <taxon>Bacteria</taxon>
        <taxon>Pseudomonadati</taxon>
        <taxon>Pseudomonadota</taxon>
        <taxon>Alphaproteobacteria</taxon>
        <taxon>Rhodospirillales</taxon>
        <taxon>Stellaceae</taxon>
        <taxon>Stella</taxon>
    </lineage>
</organism>
<feature type="transmembrane region" description="Helical" evidence="5">
    <location>
        <begin position="129"/>
        <end position="147"/>
    </location>
</feature>
<sequence>MTPLMMLFLGLVMVATAFLSGLFGMAGGMVLIGVLLAFLPVPTAMVLHAVTQMASNGWRAWLWRRHVRWRSVAAYAGGALLALVAWSIWSYVPSKPVAFIFLGLTPFLLRLAPASLAPDPESAVQGVGYGAACMTLMLLTGVSGPLLDSFFLGGRLDRRQIVATKATCQILGHGMKLAYFGGMIADAGQLDPKLAVMAILASMLGTTLARRFLEAMTDTQYRRWAGHIITVIAGYFLIQGSWLLVVPA</sequence>
<dbReference type="EMBL" id="RJKX01000014">
    <property type="protein sequence ID" value="ROP91021.1"/>
    <property type="molecule type" value="Genomic_DNA"/>
</dbReference>
<feature type="transmembrane region" description="Helical" evidence="5">
    <location>
        <begin position="72"/>
        <end position="92"/>
    </location>
</feature>
<dbReference type="AlphaFoldDB" id="A0A3N1LD80"/>
<evidence type="ECO:0000256" key="5">
    <source>
        <dbReference type="RuleBase" id="RU363041"/>
    </source>
</evidence>
<dbReference type="OrthoDB" id="8478323at2"/>
<dbReference type="InterPro" id="IPR002781">
    <property type="entry name" value="TM_pro_TauE-like"/>
</dbReference>
<keyword evidence="4 5" id="KW-0472">Membrane</keyword>
<evidence type="ECO:0000313" key="6">
    <source>
        <dbReference type="EMBL" id="ROP91021.1"/>
    </source>
</evidence>
<name>A0A3N1LD80_9PROT</name>
<keyword evidence="5" id="KW-1003">Cell membrane</keyword>
<protein>
    <recommendedName>
        <fullName evidence="5">Probable membrane transporter protein</fullName>
    </recommendedName>
</protein>
<dbReference type="Proteomes" id="UP000278222">
    <property type="component" value="Unassembled WGS sequence"/>
</dbReference>
<dbReference type="GO" id="GO:0005886">
    <property type="term" value="C:plasma membrane"/>
    <property type="evidence" value="ECO:0007669"/>
    <property type="project" value="UniProtKB-SubCell"/>
</dbReference>
<accession>A0A3N1LD80</accession>
<feature type="transmembrane region" description="Helical" evidence="5">
    <location>
        <begin position="98"/>
        <end position="117"/>
    </location>
</feature>
<reference evidence="6 7" key="1">
    <citation type="submission" date="2018-11" db="EMBL/GenBank/DDBJ databases">
        <title>Genomic Encyclopedia of Type Strains, Phase IV (KMG-IV): sequencing the most valuable type-strain genomes for metagenomic binning, comparative biology and taxonomic classification.</title>
        <authorList>
            <person name="Goeker M."/>
        </authorList>
    </citation>
    <scope>NUCLEOTIDE SEQUENCE [LARGE SCALE GENOMIC DNA]</scope>
    <source>
        <strain evidence="6 7">DSM 5900</strain>
    </source>
</reference>
<keyword evidence="2 5" id="KW-0812">Transmembrane</keyword>
<dbReference type="RefSeq" id="WP_123690594.1">
    <property type="nucleotide sequence ID" value="NZ_AP019700.1"/>
</dbReference>